<dbReference type="Gene3D" id="3.30.110.40">
    <property type="entry name" value="TusA-like domain"/>
    <property type="match status" value="1"/>
</dbReference>
<protein>
    <submittedName>
        <fullName evidence="1">Uncharacterized protein</fullName>
    </submittedName>
</protein>
<accession>A0ABQ1QYS8</accession>
<sequence length="79" mass="9227">MTLCVLDLSDLSCPLSLLELKRWLHLQHTEQPLYLILKAGSADNQDVLSWLEQQQIRLQLIQTTGTQHHYQLIFKEPQC</sequence>
<name>A0ABQ1QYS8_9ALTE</name>
<keyword evidence="2" id="KW-1185">Reference proteome</keyword>
<organism evidence="1 2">
    <name type="scientific">Lacimicrobium alkaliphilum</name>
    <dbReference type="NCBI Taxonomy" id="1526571"/>
    <lineage>
        <taxon>Bacteria</taxon>
        <taxon>Pseudomonadati</taxon>
        <taxon>Pseudomonadota</taxon>
        <taxon>Gammaproteobacteria</taxon>
        <taxon>Alteromonadales</taxon>
        <taxon>Alteromonadaceae</taxon>
        <taxon>Lacimicrobium</taxon>
    </lineage>
</organism>
<dbReference type="InterPro" id="IPR036868">
    <property type="entry name" value="TusA-like_sf"/>
</dbReference>
<reference evidence="2" key="1">
    <citation type="journal article" date="2019" name="Int. J. Syst. Evol. Microbiol.">
        <title>The Global Catalogue of Microorganisms (GCM) 10K type strain sequencing project: providing services to taxonomists for standard genome sequencing and annotation.</title>
        <authorList>
            <consortium name="The Broad Institute Genomics Platform"/>
            <consortium name="The Broad Institute Genome Sequencing Center for Infectious Disease"/>
            <person name="Wu L."/>
            <person name="Ma J."/>
        </authorList>
    </citation>
    <scope>NUCLEOTIDE SEQUENCE [LARGE SCALE GENOMIC DNA]</scope>
    <source>
        <strain evidence="2">CGMCC 1.12923</strain>
    </source>
</reference>
<dbReference type="SUPFAM" id="SSF64307">
    <property type="entry name" value="SirA-like"/>
    <property type="match status" value="1"/>
</dbReference>
<proteinExistence type="predicted"/>
<evidence type="ECO:0000313" key="1">
    <source>
        <dbReference type="EMBL" id="GGD52127.1"/>
    </source>
</evidence>
<dbReference type="EMBL" id="BMGJ01000002">
    <property type="protein sequence ID" value="GGD52127.1"/>
    <property type="molecule type" value="Genomic_DNA"/>
</dbReference>
<dbReference type="Proteomes" id="UP000614272">
    <property type="component" value="Unassembled WGS sequence"/>
</dbReference>
<comment type="caution">
    <text evidence="1">The sequence shown here is derived from an EMBL/GenBank/DDBJ whole genome shotgun (WGS) entry which is preliminary data.</text>
</comment>
<evidence type="ECO:0000313" key="2">
    <source>
        <dbReference type="Proteomes" id="UP000614272"/>
    </source>
</evidence>
<gene>
    <name evidence="1" type="ORF">GCM10011357_05030</name>
</gene>